<evidence type="ECO:0000313" key="2">
    <source>
        <dbReference type="Proteomes" id="UP000590740"/>
    </source>
</evidence>
<sequence>MRRYAFIGLLALVILATSCVVLRTCWARFSPSIPATGGRDLHIRLPDGGKTHLQKDKRWAADQLGPSTGTLGSHGCLVSSVAMACCNLGVDLTPKELNERLIKHDGFLPQGWVVWKAIPRVTDSKLTADYHPAASHKVMDTALEHGAYPVVKYFLLGGIQHWCIIVGKDGQDYLARDPLRDDKQPVKLSDLTAKIYAVRVIRKAE</sequence>
<name>A0A7W8DI32_9BACT</name>
<comment type="caution">
    <text evidence="1">The sequence shown here is derived from an EMBL/GenBank/DDBJ whole genome shotgun (WGS) entry which is preliminary data.</text>
</comment>
<dbReference type="PROSITE" id="PS51257">
    <property type="entry name" value="PROKAR_LIPOPROTEIN"/>
    <property type="match status" value="1"/>
</dbReference>
<reference evidence="1 2" key="1">
    <citation type="submission" date="2020-08" db="EMBL/GenBank/DDBJ databases">
        <title>Genomic Encyclopedia of Type Strains, Phase IV (KMG-IV): sequencing the most valuable type-strain genomes for metagenomic binning, comparative biology and taxonomic classification.</title>
        <authorList>
            <person name="Goeker M."/>
        </authorList>
    </citation>
    <scope>NUCLEOTIDE SEQUENCE [LARGE SCALE GENOMIC DNA]</scope>
    <source>
        <strain evidence="1 2">DSM 12252</strain>
    </source>
</reference>
<evidence type="ECO:0000313" key="1">
    <source>
        <dbReference type="EMBL" id="MBB5030618.1"/>
    </source>
</evidence>
<dbReference type="EMBL" id="JACHIG010000001">
    <property type="protein sequence ID" value="MBB5030618.1"/>
    <property type="molecule type" value="Genomic_DNA"/>
</dbReference>
<organism evidence="1 2">
    <name type="scientific">Prosthecobacter vanneervenii</name>
    <dbReference type="NCBI Taxonomy" id="48466"/>
    <lineage>
        <taxon>Bacteria</taxon>
        <taxon>Pseudomonadati</taxon>
        <taxon>Verrucomicrobiota</taxon>
        <taxon>Verrucomicrobiia</taxon>
        <taxon>Verrucomicrobiales</taxon>
        <taxon>Verrucomicrobiaceae</taxon>
        <taxon>Prosthecobacter</taxon>
    </lineage>
</organism>
<evidence type="ECO:0008006" key="3">
    <source>
        <dbReference type="Google" id="ProtNLM"/>
    </source>
</evidence>
<proteinExistence type="predicted"/>
<accession>A0A7W8DI32</accession>
<dbReference type="AlphaFoldDB" id="A0A7W8DI32"/>
<gene>
    <name evidence="1" type="ORF">HNQ65_000172</name>
</gene>
<dbReference type="Proteomes" id="UP000590740">
    <property type="component" value="Unassembled WGS sequence"/>
</dbReference>
<protein>
    <recommendedName>
        <fullName evidence="3">Peptidase C39-like domain-containing protein</fullName>
    </recommendedName>
</protein>
<dbReference type="RefSeq" id="WP_184337439.1">
    <property type="nucleotide sequence ID" value="NZ_JACHIG010000001.1"/>
</dbReference>
<keyword evidence="2" id="KW-1185">Reference proteome</keyword>